<organism evidence="1">
    <name type="scientific">marine metagenome</name>
    <dbReference type="NCBI Taxonomy" id="408172"/>
    <lineage>
        <taxon>unclassified sequences</taxon>
        <taxon>metagenomes</taxon>
        <taxon>ecological metagenomes</taxon>
    </lineage>
</organism>
<dbReference type="AlphaFoldDB" id="A0A382VV32"/>
<name>A0A382VV32_9ZZZZ</name>
<reference evidence="1" key="1">
    <citation type="submission" date="2018-05" db="EMBL/GenBank/DDBJ databases">
        <authorList>
            <person name="Lanie J.A."/>
            <person name="Ng W.-L."/>
            <person name="Kazmierczak K.M."/>
            <person name="Andrzejewski T.M."/>
            <person name="Davidsen T.M."/>
            <person name="Wayne K.J."/>
            <person name="Tettelin H."/>
            <person name="Glass J.I."/>
            <person name="Rusch D."/>
            <person name="Podicherti R."/>
            <person name="Tsui H.-C.T."/>
            <person name="Winkler M.E."/>
        </authorList>
    </citation>
    <scope>NUCLEOTIDE SEQUENCE</scope>
</reference>
<gene>
    <name evidence="1" type="ORF">METZ01_LOCUS402749</name>
</gene>
<proteinExistence type="predicted"/>
<feature type="non-terminal residue" evidence="1">
    <location>
        <position position="113"/>
    </location>
</feature>
<evidence type="ECO:0000313" key="1">
    <source>
        <dbReference type="EMBL" id="SVD49895.1"/>
    </source>
</evidence>
<sequence>VAIPSGSGSEVLKSSYMEGLTNSTVVLVSTTDHDTVTEIVTILSVVVCEMGGNTDDKFNMFVHGNRTGADASSSPHEIQLVKAQPIGAGETFVFSDKIVLWGGDSLRVNTVDS</sequence>
<protein>
    <submittedName>
        <fullName evidence="1">Uncharacterized protein</fullName>
    </submittedName>
</protein>
<feature type="non-terminal residue" evidence="1">
    <location>
        <position position="1"/>
    </location>
</feature>
<accession>A0A382VV32</accession>
<dbReference type="EMBL" id="UINC01154545">
    <property type="protein sequence ID" value="SVD49895.1"/>
    <property type="molecule type" value="Genomic_DNA"/>
</dbReference>